<evidence type="ECO:0000256" key="1">
    <source>
        <dbReference type="ARBA" id="ARBA00008761"/>
    </source>
</evidence>
<comment type="similarity">
    <text evidence="1">In the C-terminal section; belongs to the transposase 35 family.</text>
</comment>
<evidence type="ECO:0000313" key="9">
    <source>
        <dbReference type="Proteomes" id="UP001056855"/>
    </source>
</evidence>
<gene>
    <name evidence="8" type="ORF">NGM29_00250</name>
</gene>
<protein>
    <submittedName>
        <fullName evidence="8">Transposase</fullName>
    </submittedName>
</protein>
<feature type="domain" description="Cas12f1-like TNB" evidence="7">
    <location>
        <begin position="320"/>
        <end position="381"/>
    </location>
</feature>
<evidence type="ECO:0000256" key="5">
    <source>
        <dbReference type="ARBA" id="ARBA00023172"/>
    </source>
</evidence>
<proteinExistence type="inferred from homology"/>
<keyword evidence="4" id="KW-0238">DNA-binding</keyword>
<keyword evidence="3" id="KW-0815">Transposition</keyword>
<dbReference type="InterPro" id="IPR001959">
    <property type="entry name" value="Transposase"/>
</dbReference>
<name>A0A9E7SVB5_9EURY</name>
<keyword evidence="5" id="KW-0233">DNA recombination</keyword>
<dbReference type="KEGG" id="sawl:NGM29_00250"/>
<dbReference type="PANTHER" id="PTHR30405:SF26">
    <property type="entry name" value="TRANSPOSASE, PROBABLY IS605-TNPB FAMILY"/>
    <property type="match status" value="1"/>
</dbReference>
<dbReference type="InterPro" id="IPR010095">
    <property type="entry name" value="Cas12f1-like_TNB"/>
</dbReference>
<comment type="similarity">
    <text evidence="2">In the N-terminal section; belongs to the transposase 2 family.</text>
</comment>
<evidence type="ECO:0000313" key="8">
    <source>
        <dbReference type="EMBL" id="UTF53757.1"/>
    </source>
</evidence>
<feature type="domain" description="Probable transposase IS891/IS1136/IS1341" evidence="6">
    <location>
        <begin position="196"/>
        <end position="301"/>
    </location>
</feature>
<keyword evidence="9" id="KW-1185">Reference proteome</keyword>
<evidence type="ECO:0000259" key="6">
    <source>
        <dbReference type="Pfam" id="PF01385"/>
    </source>
</evidence>
<dbReference type="Pfam" id="PF01385">
    <property type="entry name" value="OrfB_IS605"/>
    <property type="match status" value="1"/>
</dbReference>
<dbReference type="GO" id="GO:0032196">
    <property type="term" value="P:transposition"/>
    <property type="evidence" value="ECO:0007669"/>
    <property type="project" value="UniProtKB-KW"/>
</dbReference>
<dbReference type="GO" id="GO:0006310">
    <property type="term" value="P:DNA recombination"/>
    <property type="evidence" value="ECO:0007669"/>
    <property type="project" value="UniProtKB-KW"/>
</dbReference>
<dbReference type="Pfam" id="PF07282">
    <property type="entry name" value="Cas12f1-like_TNB"/>
    <property type="match status" value="1"/>
</dbReference>
<accession>A0A9E7SVB5</accession>
<dbReference type="PANTHER" id="PTHR30405">
    <property type="entry name" value="TRANSPOSASE"/>
    <property type="match status" value="1"/>
</dbReference>
<organism evidence="8 9">
    <name type="scientific">Natronosalvus rutilus</name>
    <dbReference type="NCBI Taxonomy" id="2953753"/>
    <lineage>
        <taxon>Archaea</taxon>
        <taxon>Methanobacteriati</taxon>
        <taxon>Methanobacteriota</taxon>
        <taxon>Stenosarchaea group</taxon>
        <taxon>Halobacteria</taxon>
        <taxon>Halobacteriales</taxon>
        <taxon>Natrialbaceae</taxon>
        <taxon>Natronosalvus</taxon>
    </lineage>
</organism>
<reference evidence="8" key="1">
    <citation type="submission" date="2022-06" db="EMBL/GenBank/DDBJ databases">
        <title>Diverse halophilic archaea isolated from saline environments.</title>
        <authorList>
            <person name="Cui H.-L."/>
        </authorList>
    </citation>
    <scope>NUCLEOTIDE SEQUENCE</scope>
    <source>
        <strain evidence="8">WLHS1</strain>
    </source>
</reference>
<sequence length="444" mass="50735">MKRANQFSVRPNSTREREAFVRWLDASASLWNETNYARRQAFLSDGESIWDADTGTLEGKYKGVLSSSVAQQIIRRNSESWRSFFSLNEKYHAGKLSEKPSPPGYWGNEEDGRVLRTYVRNDQYTLEFGERSRLEVPIGSDLKDKLGLNRNQRLRLEISGNSKWSGEPGRLEIVYDELADTFRAFQPVTIDTSRLDSPLASEEAALDVGANTLVACTTTTGSQYLFSGRDEFERFRETTERIADLQALLEDQRTSSKRIDRLYCKRTNRRNHAQDALVRDLVERLYSEGVSTLYVGDLTGILSRHWSAWVNEKIHTFWAYRRFINRLECVCEEYGIAVDERSEAWTSQECPQCGERDETVRHEDTLTCPCGFEGHADLVASESFLRRQNNTAGSMARPVYLKWNKHSWREHHSPPSLAETTANEAYTNQSTASSGNLALGDSDD</sequence>
<dbReference type="EMBL" id="CP100355">
    <property type="protein sequence ID" value="UTF53757.1"/>
    <property type="molecule type" value="Genomic_DNA"/>
</dbReference>
<evidence type="ECO:0000256" key="2">
    <source>
        <dbReference type="ARBA" id="ARBA00011044"/>
    </source>
</evidence>
<dbReference type="InterPro" id="IPR051399">
    <property type="entry name" value="RNA-guided_DNA_endo/Transpos"/>
</dbReference>
<dbReference type="AlphaFoldDB" id="A0A9E7SVB5"/>
<dbReference type="GO" id="GO:0003677">
    <property type="term" value="F:DNA binding"/>
    <property type="evidence" value="ECO:0007669"/>
    <property type="project" value="UniProtKB-KW"/>
</dbReference>
<dbReference type="Proteomes" id="UP001056855">
    <property type="component" value="Chromosome"/>
</dbReference>
<dbReference type="RefSeq" id="WP_254158277.1">
    <property type="nucleotide sequence ID" value="NZ_CP100355.1"/>
</dbReference>
<evidence type="ECO:0000256" key="4">
    <source>
        <dbReference type="ARBA" id="ARBA00023125"/>
    </source>
</evidence>
<evidence type="ECO:0000259" key="7">
    <source>
        <dbReference type="Pfam" id="PF07282"/>
    </source>
</evidence>
<dbReference type="GeneID" id="73288430"/>
<dbReference type="NCBIfam" id="NF040570">
    <property type="entry name" value="guided_TnpB"/>
    <property type="match status" value="1"/>
</dbReference>
<evidence type="ECO:0000256" key="3">
    <source>
        <dbReference type="ARBA" id="ARBA00022578"/>
    </source>
</evidence>